<dbReference type="InterPro" id="IPR003825">
    <property type="entry name" value="Colicin-V_CvpA"/>
</dbReference>
<feature type="transmembrane region" description="Helical" evidence="5">
    <location>
        <begin position="139"/>
        <end position="160"/>
    </location>
</feature>
<evidence type="ECO:0000256" key="1">
    <source>
        <dbReference type="ARBA" id="ARBA00004141"/>
    </source>
</evidence>
<evidence type="ECO:0000313" key="6">
    <source>
        <dbReference type="EMBL" id="RGX24590.1"/>
    </source>
</evidence>
<dbReference type="Pfam" id="PF02674">
    <property type="entry name" value="Colicin_V"/>
    <property type="match status" value="1"/>
</dbReference>
<evidence type="ECO:0000313" key="7">
    <source>
        <dbReference type="Proteomes" id="UP000283880"/>
    </source>
</evidence>
<dbReference type="Proteomes" id="UP000283880">
    <property type="component" value="Unassembled WGS sequence"/>
</dbReference>
<evidence type="ECO:0000256" key="2">
    <source>
        <dbReference type="ARBA" id="ARBA00022692"/>
    </source>
</evidence>
<keyword evidence="4 5" id="KW-0472">Membrane</keyword>
<comment type="subcellular location">
    <subcellularLocation>
        <location evidence="1">Membrane</location>
        <topology evidence="1">Multi-pass membrane protein</topology>
    </subcellularLocation>
</comment>
<dbReference type="OrthoDB" id="9981759at2"/>
<dbReference type="AlphaFoldDB" id="A0A413F9A8"/>
<gene>
    <name evidence="6" type="ORF">DWV29_22770</name>
</gene>
<sequence>MNYMVDIVAVLVLAAFAGRGAAQGLILTVGKLVTLVGGFLGAHLGAYYLKEPVAARVILPWIGERLEQSSQSGVNPAADVTSALGEAGMELERQVVEVLKSIGIPEFSFSRGWGTLIDRLTGTGGNIMETASRLVAERISYVLVFILLFLVIELAMMILFTSIDGLKNLPVAGLVNKLGGAAAGLVIGGLVLWGLMTALTLFIPAVTGAGGFLSPQVMDRTVVAKELYRMVESFLQSGF</sequence>
<accession>A0A413F9A8</accession>
<protein>
    <submittedName>
        <fullName evidence="6">CvpA family protein</fullName>
    </submittedName>
</protein>
<dbReference type="GO" id="GO:0016020">
    <property type="term" value="C:membrane"/>
    <property type="evidence" value="ECO:0007669"/>
    <property type="project" value="UniProtKB-SubCell"/>
</dbReference>
<organism evidence="6 7">
    <name type="scientific">Enterocloster asparagiformis</name>
    <dbReference type="NCBI Taxonomy" id="333367"/>
    <lineage>
        <taxon>Bacteria</taxon>
        <taxon>Bacillati</taxon>
        <taxon>Bacillota</taxon>
        <taxon>Clostridia</taxon>
        <taxon>Lachnospirales</taxon>
        <taxon>Lachnospiraceae</taxon>
        <taxon>Enterocloster</taxon>
    </lineage>
</organism>
<feature type="transmembrane region" description="Helical" evidence="5">
    <location>
        <begin position="32"/>
        <end position="49"/>
    </location>
</feature>
<dbReference type="GO" id="GO:0009403">
    <property type="term" value="P:toxin biosynthetic process"/>
    <property type="evidence" value="ECO:0007669"/>
    <property type="project" value="InterPro"/>
</dbReference>
<keyword evidence="3 5" id="KW-1133">Transmembrane helix</keyword>
<reference evidence="6 7" key="1">
    <citation type="submission" date="2018-08" db="EMBL/GenBank/DDBJ databases">
        <title>A genome reference for cultivated species of the human gut microbiota.</title>
        <authorList>
            <person name="Zou Y."/>
            <person name="Xue W."/>
            <person name="Luo G."/>
        </authorList>
    </citation>
    <scope>NUCLEOTIDE SEQUENCE [LARGE SCALE GENOMIC DNA]</scope>
    <source>
        <strain evidence="6 7">AF04-15</strain>
    </source>
</reference>
<evidence type="ECO:0000256" key="4">
    <source>
        <dbReference type="ARBA" id="ARBA00023136"/>
    </source>
</evidence>
<evidence type="ECO:0000256" key="3">
    <source>
        <dbReference type="ARBA" id="ARBA00022989"/>
    </source>
</evidence>
<keyword evidence="2 5" id="KW-0812">Transmembrane</keyword>
<comment type="caution">
    <text evidence="6">The sequence shown here is derived from an EMBL/GenBank/DDBJ whole genome shotgun (WGS) entry which is preliminary data.</text>
</comment>
<feature type="transmembrane region" description="Helical" evidence="5">
    <location>
        <begin position="180"/>
        <end position="203"/>
    </location>
</feature>
<evidence type="ECO:0000256" key="5">
    <source>
        <dbReference type="SAM" id="Phobius"/>
    </source>
</evidence>
<dbReference type="EMBL" id="QSBM01000021">
    <property type="protein sequence ID" value="RGX24590.1"/>
    <property type="molecule type" value="Genomic_DNA"/>
</dbReference>
<name>A0A413F9A8_9FIRM</name>
<proteinExistence type="predicted"/>